<gene>
    <name evidence="1" type="ORF">LCGC14_2693270</name>
</gene>
<feature type="non-terminal residue" evidence="1">
    <location>
        <position position="46"/>
    </location>
</feature>
<evidence type="ECO:0000313" key="1">
    <source>
        <dbReference type="EMBL" id="KKK93400.1"/>
    </source>
</evidence>
<comment type="caution">
    <text evidence="1">The sequence shown here is derived from an EMBL/GenBank/DDBJ whole genome shotgun (WGS) entry which is preliminary data.</text>
</comment>
<proteinExistence type="predicted"/>
<sequence>MNQDFLLLLMKWRLLWKHLEVAALKKENEFLRTENEKQAKKYKRVK</sequence>
<dbReference type="AlphaFoldDB" id="A0A0F9A5F1"/>
<organism evidence="1">
    <name type="scientific">marine sediment metagenome</name>
    <dbReference type="NCBI Taxonomy" id="412755"/>
    <lineage>
        <taxon>unclassified sequences</taxon>
        <taxon>metagenomes</taxon>
        <taxon>ecological metagenomes</taxon>
    </lineage>
</organism>
<dbReference type="EMBL" id="LAZR01047791">
    <property type="protein sequence ID" value="KKK93400.1"/>
    <property type="molecule type" value="Genomic_DNA"/>
</dbReference>
<name>A0A0F9A5F1_9ZZZZ</name>
<accession>A0A0F9A5F1</accession>
<protein>
    <submittedName>
        <fullName evidence="1">Uncharacterized protein</fullName>
    </submittedName>
</protein>
<reference evidence="1" key="1">
    <citation type="journal article" date="2015" name="Nature">
        <title>Complex archaea that bridge the gap between prokaryotes and eukaryotes.</title>
        <authorList>
            <person name="Spang A."/>
            <person name="Saw J.H."/>
            <person name="Jorgensen S.L."/>
            <person name="Zaremba-Niedzwiedzka K."/>
            <person name="Martijn J."/>
            <person name="Lind A.E."/>
            <person name="van Eijk R."/>
            <person name="Schleper C."/>
            <person name="Guy L."/>
            <person name="Ettema T.J."/>
        </authorList>
    </citation>
    <scope>NUCLEOTIDE SEQUENCE</scope>
</reference>